<evidence type="ECO:0000259" key="1">
    <source>
        <dbReference type="Pfam" id="PF18029"/>
    </source>
</evidence>
<comment type="caution">
    <text evidence="2">The sequence shown here is derived from an EMBL/GenBank/DDBJ whole genome shotgun (WGS) entry which is preliminary data.</text>
</comment>
<dbReference type="RefSeq" id="WP_183594980.1">
    <property type="nucleotide sequence ID" value="NZ_JACHWR010000004.1"/>
</dbReference>
<dbReference type="AlphaFoldDB" id="A0A7W4W116"/>
<feature type="domain" description="Glyoxalase-like" evidence="1">
    <location>
        <begin position="8"/>
        <end position="123"/>
    </location>
</feature>
<proteinExistence type="predicted"/>
<dbReference type="Pfam" id="PF18029">
    <property type="entry name" value="Glyoxalase_6"/>
    <property type="match status" value="1"/>
</dbReference>
<protein>
    <recommendedName>
        <fullName evidence="1">Glyoxalase-like domain-containing protein</fullName>
    </recommendedName>
</protein>
<evidence type="ECO:0000313" key="2">
    <source>
        <dbReference type="EMBL" id="MBB3044984.1"/>
    </source>
</evidence>
<reference evidence="2 3" key="1">
    <citation type="submission" date="2020-08" db="EMBL/GenBank/DDBJ databases">
        <title>Sequencing the genomes of 1000 actinobacteria strains.</title>
        <authorList>
            <person name="Klenk H.-P."/>
        </authorList>
    </citation>
    <scope>NUCLEOTIDE SEQUENCE [LARGE SCALE GENOMIC DNA]</scope>
    <source>
        <strain evidence="2 3">DSM 105498</strain>
    </source>
</reference>
<dbReference type="PANTHER" id="PTHR35908:SF1">
    <property type="entry name" value="CONSERVED PROTEIN"/>
    <property type="match status" value="1"/>
</dbReference>
<dbReference type="Proteomes" id="UP000589626">
    <property type="component" value="Unassembled WGS sequence"/>
</dbReference>
<dbReference type="InterPro" id="IPR029068">
    <property type="entry name" value="Glyas_Bleomycin-R_OHBP_Dase"/>
</dbReference>
<sequence>MASRLSNFCFDAHDTFAQARWWGQVLDDFVFDPSDTEPGWNHEGAGESGLEGPDDRYLLFLKVPEDKAIKNRVHPCLRPTDRSRDEEVERILGLGATLVNDLRDGDKGWAVLADPEGNEFCVLTRYQPSA</sequence>
<dbReference type="InterPro" id="IPR041581">
    <property type="entry name" value="Glyoxalase_6"/>
</dbReference>
<gene>
    <name evidence="2" type="ORF">FHU40_004837</name>
</gene>
<dbReference type="SUPFAM" id="SSF54593">
    <property type="entry name" value="Glyoxalase/Bleomycin resistance protein/Dihydroxybiphenyl dioxygenase"/>
    <property type="match status" value="1"/>
</dbReference>
<dbReference type="PANTHER" id="PTHR35908">
    <property type="entry name" value="HYPOTHETICAL FUSION PROTEIN"/>
    <property type="match status" value="1"/>
</dbReference>
<organism evidence="2 3">
    <name type="scientific">Nocardioides soli</name>
    <dbReference type="NCBI Taxonomy" id="1036020"/>
    <lineage>
        <taxon>Bacteria</taxon>
        <taxon>Bacillati</taxon>
        <taxon>Actinomycetota</taxon>
        <taxon>Actinomycetes</taxon>
        <taxon>Propionibacteriales</taxon>
        <taxon>Nocardioidaceae</taxon>
        <taxon>Nocardioides</taxon>
    </lineage>
</organism>
<accession>A0A7W4W116</accession>
<dbReference type="EMBL" id="JACHWR010000004">
    <property type="protein sequence ID" value="MBB3044984.1"/>
    <property type="molecule type" value="Genomic_DNA"/>
</dbReference>
<name>A0A7W4W116_9ACTN</name>
<dbReference type="Gene3D" id="3.10.180.10">
    <property type="entry name" value="2,3-Dihydroxybiphenyl 1,2-Dioxygenase, domain 1"/>
    <property type="match status" value="1"/>
</dbReference>
<keyword evidence="3" id="KW-1185">Reference proteome</keyword>
<evidence type="ECO:0000313" key="3">
    <source>
        <dbReference type="Proteomes" id="UP000589626"/>
    </source>
</evidence>